<evidence type="ECO:0000256" key="8">
    <source>
        <dbReference type="PROSITE-ProRule" id="PRU00855"/>
    </source>
</evidence>
<dbReference type="AlphaFoldDB" id="A0AAN5DFW7"/>
<evidence type="ECO:0000313" key="11">
    <source>
        <dbReference type="EMBL" id="GMR61342.1"/>
    </source>
</evidence>
<keyword evidence="5" id="KW-0862">Zinc</keyword>
<evidence type="ECO:0000256" key="6">
    <source>
        <dbReference type="ARBA" id="ARBA00022845"/>
    </source>
</evidence>
<keyword evidence="4 8" id="KW-0863">Zinc-finger</keyword>
<keyword evidence="6 8" id="KW-0810">Translation regulation</keyword>
<dbReference type="GO" id="GO:0006417">
    <property type="term" value="P:regulation of translation"/>
    <property type="evidence" value="ECO:0007669"/>
    <property type="project" value="UniProtKB-UniRule"/>
</dbReference>
<protein>
    <recommendedName>
        <fullName evidence="10">Nanos-type domain-containing protein</fullName>
    </recommendedName>
</protein>
<dbReference type="InterPro" id="IPR038129">
    <property type="entry name" value="Nanos_sf"/>
</dbReference>
<dbReference type="GO" id="GO:0008270">
    <property type="term" value="F:zinc ion binding"/>
    <property type="evidence" value="ECO:0007669"/>
    <property type="project" value="UniProtKB-KW"/>
</dbReference>
<evidence type="ECO:0000256" key="7">
    <source>
        <dbReference type="ARBA" id="ARBA00022884"/>
    </source>
</evidence>
<feature type="domain" description="Nanos-type" evidence="10">
    <location>
        <begin position="189"/>
        <end position="255"/>
    </location>
</feature>
<evidence type="ECO:0000256" key="1">
    <source>
        <dbReference type="ARBA" id="ARBA00004496"/>
    </source>
</evidence>
<sequence>MDGAAFASPRPNYVQRRPAKIVIPSDNLICDQPRFYSKSQSDVSPNKVHPTFIPRGQRTPSYTSGSSSGGSSPSSLSPSKNGQTHFNFDHRPLNAEHDPNAVYFNNGATVQHLSLKTRRHDPPKQLLSLASHQQQSYAPSESGYSQSSKSSSGFSIYGSSHYKERHDGKHLLQLRSYVSSEMAEQEVCTFCYQFAVHYAQSRYQTPLPRMTDRGYWIGHALKKGNRIVCPRALRRDCSLCGSTGQNAHLTNFCPIAKKHTSSY</sequence>
<evidence type="ECO:0000259" key="10">
    <source>
        <dbReference type="PROSITE" id="PS51522"/>
    </source>
</evidence>
<feature type="region of interest" description="Disordered" evidence="9">
    <location>
        <begin position="129"/>
        <end position="149"/>
    </location>
</feature>
<dbReference type="EMBL" id="BTRK01000006">
    <property type="protein sequence ID" value="GMR61342.1"/>
    <property type="molecule type" value="Genomic_DNA"/>
</dbReference>
<comment type="subcellular location">
    <subcellularLocation>
        <location evidence="1">Cytoplasm</location>
    </subcellularLocation>
</comment>
<evidence type="ECO:0000256" key="5">
    <source>
        <dbReference type="ARBA" id="ARBA00022833"/>
    </source>
</evidence>
<keyword evidence="3" id="KW-0479">Metal-binding</keyword>
<evidence type="ECO:0000256" key="2">
    <source>
        <dbReference type="ARBA" id="ARBA00022490"/>
    </source>
</evidence>
<dbReference type="InterPro" id="IPR008705">
    <property type="entry name" value="Nanos/Xcar2"/>
</dbReference>
<accession>A0AAN5DFW7</accession>
<evidence type="ECO:0000256" key="4">
    <source>
        <dbReference type="ARBA" id="ARBA00022771"/>
    </source>
</evidence>
<dbReference type="PANTHER" id="PTHR12887">
    <property type="entry name" value="NANOS PROTEIN"/>
    <property type="match status" value="1"/>
</dbReference>
<evidence type="ECO:0000313" key="12">
    <source>
        <dbReference type="Proteomes" id="UP001328107"/>
    </source>
</evidence>
<dbReference type="Proteomes" id="UP001328107">
    <property type="component" value="Unassembled WGS sequence"/>
</dbReference>
<feature type="compositionally biased region" description="Low complexity" evidence="9">
    <location>
        <begin position="60"/>
        <end position="79"/>
    </location>
</feature>
<proteinExistence type="inferred from homology"/>
<evidence type="ECO:0000256" key="9">
    <source>
        <dbReference type="SAM" id="MobiDB-lite"/>
    </source>
</evidence>
<organism evidence="11 12">
    <name type="scientific">Pristionchus mayeri</name>
    <dbReference type="NCBI Taxonomy" id="1317129"/>
    <lineage>
        <taxon>Eukaryota</taxon>
        <taxon>Metazoa</taxon>
        <taxon>Ecdysozoa</taxon>
        <taxon>Nematoda</taxon>
        <taxon>Chromadorea</taxon>
        <taxon>Rhabditida</taxon>
        <taxon>Rhabditina</taxon>
        <taxon>Diplogasteromorpha</taxon>
        <taxon>Diplogasteroidea</taxon>
        <taxon>Neodiplogasteridae</taxon>
        <taxon>Pristionchus</taxon>
    </lineage>
</organism>
<evidence type="ECO:0000256" key="3">
    <source>
        <dbReference type="ARBA" id="ARBA00022723"/>
    </source>
</evidence>
<dbReference type="GO" id="GO:0005737">
    <property type="term" value="C:cytoplasm"/>
    <property type="evidence" value="ECO:0007669"/>
    <property type="project" value="UniProtKB-SubCell"/>
</dbReference>
<keyword evidence="7 8" id="KW-0694">RNA-binding</keyword>
<dbReference type="PROSITE" id="PS51522">
    <property type="entry name" value="ZF_NANOS"/>
    <property type="match status" value="1"/>
</dbReference>
<dbReference type="InterPro" id="IPR024161">
    <property type="entry name" value="Znf_nanos-typ"/>
</dbReference>
<feature type="region of interest" description="Disordered" evidence="9">
    <location>
        <begin position="34"/>
        <end position="92"/>
    </location>
</feature>
<reference evidence="12" key="1">
    <citation type="submission" date="2022-10" db="EMBL/GenBank/DDBJ databases">
        <title>Genome assembly of Pristionchus species.</title>
        <authorList>
            <person name="Yoshida K."/>
            <person name="Sommer R.J."/>
        </authorList>
    </citation>
    <scope>NUCLEOTIDE SEQUENCE [LARGE SCALE GENOMIC DNA]</scope>
    <source>
        <strain evidence="12">RS5460</strain>
    </source>
</reference>
<comment type="similarity">
    <text evidence="8">Belongs to the nanos family.</text>
</comment>
<gene>
    <name evidence="11" type="ORF">PMAYCL1PPCAC_31537</name>
</gene>
<dbReference type="GO" id="GO:0003723">
    <property type="term" value="F:RNA binding"/>
    <property type="evidence" value="ECO:0007669"/>
    <property type="project" value="UniProtKB-UniRule"/>
</dbReference>
<dbReference type="Pfam" id="PF05741">
    <property type="entry name" value="zf-nanos"/>
    <property type="match status" value="1"/>
</dbReference>
<dbReference type="Gene3D" id="4.10.60.30">
    <property type="entry name" value="Nanos, RNA-binding domain"/>
    <property type="match status" value="1"/>
</dbReference>
<keyword evidence="2" id="KW-0963">Cytoplasm</keyword>
<keyword evidence="12" id="KW-1185">Reference proteome</keyword>
<name>A0AAN5DFW7_9BILA</name>
<comment type="caution">
    <text evidence="11">The sequence shown here is derived from an EMBL/GenBank/DDBJ whole genome shotgun (WGS) entry which is preliminary data.</text>
</comment>